<gene>
    <name evidence="1" type="ORF">BLL42_11420</name>
</gene>
<protein>
    <submittedName>
        <fullName evidence="1">Uncharacterized protein</fullName>
    </submittedName>
</protein>
<dbReference type="RefSeq" id="WP_071552230.1">
    <property type="nucleotide sequence ID" value="NZ_CP017886.1"/>
</dbReference>
<evidence type="ECO:0000313" key="2">
    <source>
        <dbReference type="Proteomes" id="UP000182567"/>
    </source>
</evidence>
<name>A0A1J0EK65_9PSED</name>
<evidence type="ECO:0000313" key="1">
    <source>
        <dbReference type="EMBL" id="APC16307.1"/>
    </source>
</evidence>
<accession>A0A1J0EK65</accession>
<dbReference type="EMBL" id="CP017886">
    <property type="protein sequence ID" value="APC16307.1"/>
    <property type="molecule type" value="Genomic_DNA"/>
</dbReference>
<reference evidence="2" key="1">
    <citation type="submission" date="2016-10" db="EMBL/GenBank/DDBJ databases">
        <title>Pseudomonas frederiksbergensis ERGS4:02 complete genome.</title>
        <authorList>
            <person name="Kumar R."/>
            <person name="Acharya V."/>
            <person name="Singh D."/>
        </authorList>
    </citation>
    <scope>NUCLEOTIDE SEQUENCE [LARGE SCALE GENOMIC DNA]</scope>
    <source>
        <strain evidence="2">ERGS4:02</strain>
    </source>
</reference>
<dbReference type="GeneID" id="46908854"/>
<dbReference type="OrthoDB" id="6904973at2"/>
<sequence>MHTAPASLKVSRPQWPRQHAQLILAAGDDLAREVLWAKVPADWRDMVQLHIAQAEAHTAQHVQQRQKFRPAVSPAMPVLAEYRAPIPVRGNAVVANHHLAALRANIHTPRVSA</sequence>
<organism evidence="1 2">
    <name type="scientific">Pseudomonas frederiksbergensis</name>
    <dbReference type="NCBI Taxonomy" id="104087"/>
    <lineage>
        <taxon>Bacteria</taxon>
        <taxon>Pseudomonadati</taxon>
        <taxon>Pseudomonadota</taxon>
        <taxon>Gammaproteobacteria</taxon>
        <taxon>Pseudomonadales</taxon>
        <taxon>Pseudomonadaceae</taxon>
        <taxon>Pseudomonas</taxon>
    </lineage>
</organism>
<dbReference type="Proteomes" id="UP000182567">
    <property type="component" value="Chromosome"/>
</dbReference>
<proteinExistence type="predicted"/>
<dbReference type="AlphaFoldDB" id="A0A1J0EK65"/>